<dbReference type="GO" id="GO:0005741">
    <property type="term" value="C:mitochondrial outer membrane"/>
    <property type="evidence" value="ECO:0007669"/>
    <property type="project" value="InterPro"/>
</dbReference>
<dbReference type="AlphaFoldDB" id="A0AA38RXG6"/>
<keyword evidence="2" id="KW-0472">Membrane</keyword>
<gene>
    <name evidence="3" type="ORF">NKR19_g7103</name>
</gene>
<dbReference type="EMBL" id="JANBVN010000119">
    <property type="protein sequence ID" value="KAJ9142801.1"/>
    <property type="molecule type" value="Genomic_DNA"/>
</dbReference>
<evidence type="ECO:0008006" key="5">
    <source>
        <dbReference type="Google" id="ProtNLM"/>
    </source>
</evidence>
<organism evidence="3 4">
    <name type="scientific">Coniochaeta hoffmannii</name>
    <dbReference type="NCBI Taxonomy" id="91930"/>
    <lineage>
        <taxon>Eukaryota</taxon>
        <taxon>Fungi</taxon>
        <taxon>Dikarya</taxon>
        <taxon>Ascomycota</taxon>
        <taxon>Pezizomycotina</taxon>
        <taxon>Sordariomycetes</taxon>
        <taxon>Sordariomycetidae</taxon>
        <taxon>Coniochaetales</taxon>
        <taxon>Coniochaetaceae</taxon>
        <taxon>Coniochaeta</taxon>
    </lineage>
</organism>
<sequence>MTVPVDLSYAEIAAKGPKQTPEEAAAPQPPQVEVSESTSTSSLIDVDAPSVHTVPSDFMEQEVKTDTQAERREREEQARELADKARAEADLAKKKASRKAHKADNWLTNQFASMSDGASSALVVANFLAVVGLSGYLGYKAWGLYERGRFSWKHAGVGLGVLSVVGAFEGVFTNYLQKGKGKKQ</sequence>
<evidence type="ECO:0000313" key="4">
    <source>
        <dbReference type="Proteomes" id="UP001174691"/>
    </source>
</evidence>
<keyword evidence="2" id="KW-1133">Transmembrane helix</keyword>
<keyword evidence="4" id="KW-1185">Reference proteome</keyword>
<reference evidence="3" key="1">
    <citation type="submission" date="2022-07" db="EMBL/GenBank/DDBJ databases">
        <title>Fungi with potential for degradation of polypropylene.</title>
        <authorList>
            <person name="Gostincar C."/>
        </authorList>
    </citation>
    <scope>NUCLEOTIDE SEQUENCE</scope>
    <source>
        <strain evidence="3">EXF-13287</strain>
    </source>
</reference>
<keyword evidence="2" id="KW-0812">Transmembrane</keyword>
<feature type="compositionally biased region" description="Basic and acidic residues" evidence="1">
    <location>
        <begin position="61"/>
        <end position="93"/>
    </location>
</feature>
<feature type="transmembrane region" description="Helical" evidence="2">
    <location>
        <begin position="157"/>
        <end position="176"/>
    </location>
</feature>
<dbReference type="GO" id="GO:0006626">
    <property type="term" value="P:protein targeting to mitochondrion"/>
    <property type="evidence" value="ECO:0007669"/>
    <property type="project" value="TreeGrafter"/>
</dbReference>
<evidence type="ECO:0000256" key="1">
    <source>
        <dbReference type="SAM" id="MobiDB-lite"/>
    </source>
</evidence>
<accession>A0AA38RXG6</accession>
<name>A0AA38RXG6_9PEZI</name>
<dbReference type="PANTHER" id="PTHR38402">
    <property type="entry name" value="MITOCHONDRIAL OUTER MEMBRANE PROTEIN OM14"/>
    <property type="match status" value="1"/>
</dbReference>
<protein>
    <recommendedName>
        <fullName evidence="5">Mitochondrial outer membrane protein OM14 C-terminal domain-containing protein</fullName>
    </recommendedName>
</protein>
<evidence type="ECO:0000256" key="2">
    <source>
        <dbReference type="SAM" id="Phobius"/>
    </source>
</evidence>
<dbReference type="GO" id="GO:1990593">
    <property type="term" value="F:nascent polypeptide-associated complex binding"/>
    <property type="evidence" value="ECO:0007669"/>
    <property type="project" value="InterPro"/>
</dbReference>
<feature type="region of interest" description="Disordered" evidence="1">
    <location>
        <begin position="1"/>
        <end position="96"/>
    </location>
</feature>
<feature type="compositionally biased region" description="Low complexity" evidence="1">
    <location>
        <begin position="22"/>
        <end position="42"/>
    </location>
</feature>
<dbReference type="PANTHER" id="PTHR38402:SF1">
    <property type="entry name" value="MITOCHONDRIAL OUTER MEMBRANE PROTEIN OM14"/>
    <property type="match status" value="1"/>
</dbReference>
<proteinExistence type="predicted"/>
<comment type="caution">
    <text evidence="3">The sequence shown here is derived from an EMBL/GenBank/DDBJ whole genome shotgun (WGS) entry which is preliminary data.</text>
</comment>
<feature type="transmembrane region" description="Helical" evidence="2">
    <location>
        <begin position="117"/>
        <end position="137"/>
    </location>
</feature>
<dbReference type="InterPro" id="IPR039454">
    <property type="entry name" value="OM14"/>
</dbReference>
<dbReference type="Proteomes" id="UP001174691">
    <property type="component" value="Unassembled WGS sequence"/>
</dbReference>
<evidence type="ECO:0000313" key="3">
    <source>
        <dbReference type="EMBL" id="KAJ9142801.1"/>
    </source>
</evidence>